<dbReference type="Pfam" id="PF23046">
    <property type="entry name" value="tSH3-B_UBE2O"/>
    <property type="match status" value="1"/>
</dbReference>
<dbReference type="GO" id="GO:0061631">
    <property type="term" value="F:ubiquitin conjugating enzyme activity"/>
    <property type="evidence" value="ECO:0007669"/>
    <property type="project" value="UniProtKB-EC"/>
</dbReference>
<proteinExistence type="predicted"/>
<gene>
    <name evidence="7" type="primary">UBC24</name>
    <name evidence="7" type="ORF">AXF42_Ash019353</name>
</gene>
<dbReference type="FunFam" id="3.10.110.10:FF:000028">
    <property type="entry name" value="Probable ubiquitin-conjugating enzyme E2 23"/>
    <property type="match status" value="1"/>
</dbReference>
<evidence type="ECO:0000313" key="8">
    <source>
        <dbReference type="Proteomes" id="UP000236161"/>
    </source>
</evidence>
<dbReference type="EMBL" id="KZ454129">
    <property type="protein sequence ID" value="PKA46612.1"/>
    <property type="molecule type" value="Genomic_DNA"/>
</dbReference>
<organism evidence="7 8">
    <name type="scientific">Apostasia shenzhenica</name>
    <dbReference type="NCBI Taxonomy" id="1088818"/>
    <lineage>
        <taxon>Eukaryota</taxon>
        <taxon>Viridiplantae</taxon>
        <taxon>Streptophyta</taxon>
        <taxon>Embryophyta</taxon>
        <taxon>Tracheophyta</taxon>
        <taxon>Spermatophyta</taxon>
        <taxon>Magnoliopsida</taxon>
        <taxon>Liliopsida</taxon>
        <taxon>Asparagales</taxon>
        <taxon>Orchidaceae</taxon>
        <taxon>Apostasioideae</taxon>
        <taxon>Apostasia</taxon>
    </lineage>
</organism>
<evidence type="ECO:0000256" key="1">
    <source>
        <dbReference type="ARBA" id="ARBA00012486"/>
    </source>
</evidence>
<reference evidence="7 8" key="1">
    <citation type="journal article" date="2017" name="Nature">
        <title>The Apostasia genome and the evolution of orchids.</title>
        <authorList>
            <person name="Zhang G.Q."/>
            <person name="Liu K.W."/>
            <person name="Li Z."/>
            <person name="Lohaus R."/>
            <person name="Hsiao Y.Y."/>
            <person name="Niu S.C."/>
            <person name="Wang J.Y."/>
            <person name="Lin Y.C."/>
            <person name="Xu Q."/>
            <person name="Chen L.J."/>
            <person name="Yoshida K."/>
            <person name="Fujiwara S."/>
            <person name="Wang Z.W."/>
            <person name="Zhang Y.Q."/>
            <person name="Mitsuda N."/>
            <person name="Wang M."/>
            <person name="Liu G.H."/>
            <person name="Pecoraro L."/>
            <person name="Huang H.X."/>
            <person name="Xiao X.J."/>
            <person name="Lin M."/>
            <person name="Wu X.Y."/>
            <person name="Wu W.L."/>
            <person name="Chen Y.Y."/>
            <person name="Chang S.B."/>
            <person name="Sakamoto S."/>
            <person name="Ohme-Takagi M."/>
            <person name="Yagi M."/>
            <person name="Zeng S.J."/>
            <person name="Shen C.Y."/>
            <person name="Yeh C.M."/>
            <person name="Luo Y.B."/>
            <person name="Tsai W.C."/>
            <person name="Van de Peer Y."/>
            <person name="Liu Z.J."/>
        </authorList>
    </citation>
    <scope>NUCLEOTIDE SEQUENCE [LARGE SCALE GENOMIC DNA]</scope>
    <source>
        <strain evidence="8">cv. Shenzhen</strain>
        <tissue evidence="7">Stem</tissue>
    </source>
</reference>
<dbReference type="AlphaFoldDB" id="A0A2H9ZTJ0"/>
<name>A0A2H9ZTJ0_9ASPA</name>
<dbReference type="PANTHER" id="PTHR46116:SF15">
    <property type="entry name" value="(E3-INDEPENDENT) E2 UBIQUITIN-CONJUGATING ENZYME"/>
    <property type="match status" value="1"/>
</dbReference>
<evidence type="ECO:0000256" key="2">
    <source>
        <dbReference type="ARBA" id="ARBA00022679"/>
    </source>
</evidence>
<dbReference type="Pfam" id="PF23043">
    <property type="entry name" value="SH3-B_UBE2O"/>
    <property type="match status" value="1"/>
</dbReference>
<protein>
    <recommendedName>
        <fullName evidence="1">E2 ubiquitin-conjugating enzyme</fullName>
        <ecNumber evidence="1">2.3.2.23</ecNumber>
    </recommendedName>
</protein>
<evidence type="ECO:0000259" key="6">
    <source>
        <dbReference type="PROSITE" id="PS50127"/>
    </source>
</evidence>
<dbReference type="PROSITE" id="PS50127">
    <property type="entry name" value="UBC_2"/>
    <property type="match status" value="1"/>
</dbReference>
<keyword evidence="8" id="KW-1185">Reference proteome</keyword>
<dbReference type="GO" id="GO:0005524">
    <property type="term" value="F:ATP binding"/>
    <property type="evidence" value="ECO:0007669"/>
    <property type="project" value="UniProtKB-KW"/>
</dbReference>
<dbReference type="OrthoDB" id="47801at2759"/>
<keyword evidence="3" id="KW-0547">Nucleotide-binding</keyword>
<dbReference type="CDD" id="cd23837">
    <property type="entry name" value="UBCc_UBE2O"/>
    <property type="match status" value="1"/>
</dbReference>
<keyword evidence="5" id="KW-0067">ATP-binding</keyword>
<dbReference type="EC" id="2.3.2.23" evidence="1"/>
<dbReference type="STRING" id="1088818.A0A2H9ZTJ0"/>
<dbReference type="Pfam" id="PF00179">
    <property type="entry name" value="UQ_con"/>
    <property type="match status" value="1"/>
</dbReference>
<evidence type="ECO:0000256" key="5">
    <source>
        <dbReference type="ARBA" id="ARBA00022840"/>
    </source>
</evidence>
<evidence type="ECO:0000313" key="7">
    <source>
        <dbReference type="EMBL" id="PKA46612.1"/>
    </source>
</evidence>
<keyword evidence="4" id="KW-0833">Ubl conjugation pathway</keyword>
<dbReference type="PANTHER" id="PTHR46116">
    <property type="entry name" value="(E3-INDEPENDENT) E2 UBIQUITIN-CONJUGATING ENZYME"/>
    <property type="match status" value="1"/>
</dbReference>
<dbReference type="SMART" id="SM00212">
    <property type="entry name" value="UBCc"/>
    <property type="match status" value="1"/>
</dbReference>
<dbReference type="Pfam" id="PF23044">
    <property type="entry name" value="SH3-C_UBE2O"/>
    <property type="match status" value="1"/>
</dbReference>
<dbReference type="InterPro" id="IPR057734">
    <property type="entry name" value="UBE2O-like_SH3-C"/>
</dbReference>
<accession>A0A2H9ZTJ0</accession>
<dbReference type="Proteomes" id="UP000236161">
    <property type="component" value="Unassembled WGS sequence"/>
</dbReference>
<keyword evidence="2" id="KW-0808">Transferase</keyword>
<dbReference type="InterPro" id="IPR057735">
    <property type="entry name" value="UBE2O-like_tSH3-B"/>
</dbReference>
<dbReference type="InterPro" id="IPR057733">
    <property type="entry name" value="UBE2O-like_SH3-B"/>
</dbReference>
<feature type="domain" description="UBC core" evidence="6">
    <location>
        <begin position="677"/>
        <end position="837"/>
    </location>
</feature>
<evidence type="ECO:0000256" key="4">
    <source>
        <dbReference type="ARBA" id="ARBA00022786"/>
    </source>
</evidence>
<dbReference type="InterPro" id="IPR000608">
    <property type="entry name" value="UBC"/>
</dbReference>
<evidence type="ECO:0000256" key="3">
    <source>
        <dbReference type="ARBA" id="ARBA00022741"/>
    </source>
</evidence>
<sequence length="937" mass="106049">MDMFFSDSEYEIYTESSDAGDHDGTESAYGGHAHSVLSSLDESLGKIDDFLAFQRGFVHGDIVYSVSDPCKQFGRVVKVDMGVDLETSFGELIEGVNSRNLVKLRPFSSGDYVICGNWLGRVCQVFDQLTVLLNDGSKCEILAGDSDNVVLISPSLLEFNGSNPVYHPGQRIRIKHPYISETTRWLCGSWKAGQLEGVICQVKVELVHVKWIASFLFKGCIPSPPDHVQDPEKLTLLSCFPYADWQIGDYCTLPFDFYRNFKLPGEELVRLMVTSHLTKMQQLRAVDQYYQEIYAIVKTRIKVDVQWQNGEISSGLDPEALLPVSNIGEHDFFPGQFVTEASCQDMLRKSGRNLGVVKIVDSQEQIVKVKWITKTEENVYANMENKEETVSAYELIEHPDASYCLGDIVVRLFPNCEIDENFPDLPVGTKGNQKYMSSTAKGATGTSLFLVNDCEKKFVTSDPNNSSRCYTSCIGNVTGFMDENIEVRWANGLISKVHPYEIFSLNRVDEHMAMSVVDQVEENMQGMVEQERTSLRVRDATVFLLIRAAIRFLTNVAERLFRFCGSTNSSYQTKFSYSNCLEKIGKCSISSPSSIDRDSLQLVVGNIDLELNVSELMSTLEVDKMQFDGSDEVENLESEQTRRKGRKQFGQFKHFDIVRGYLDHHFAHDVSKTVKNGWLKRIQQEWNILKKDLPENIFVRIYEEQIDLLRASIIGPHGTPYVNGLFFFDICFPENYPKEPPLVHYRSGGLRLNPNLYESGRVCLSLLNTWTGNENEVWNPESSTILQVLLSLQALVLNDKPYFNEAGYDKQIGRAEAERNSINYNENAFILTCKSMVYILRQPPQHFELLVEEHFKKRAYDILLACKAYMDGVQDESFDSQNGLNEVCRNSSAGFRIMLAKIFPLLVSSLAARGIDCSQFICQASVLPDMISGMDSV</sequence>
<dbReference type="SUPFAM" id="SSF54495">
    <property type="entry name" value="UBC-like"/>
    <property type="match status" value="1"/>
</dbReference>
<dbReference type="InterPro" id="IPR016135">
    <property type="entry name" value="UBQ-conjugating_enzyme/RWD"/>
</dbReference>
<dbReference type="Gene3D" id="3.10.110.10">
    <property type="entry name" value="Ubiquitin Conjugating Enzyme"/>
    <property type="match status" value="1"/>
</dbReference>